<dbReference type="GeneID" id="25260901"/>
<dbReference type="EMBL" id="JMKJ01000593">
    <property type="protein sequence ID" value="KGG50185.1"/>
    <property type="molecule type" value="Genomic_DNA"/>
</dbReference>
<dbReference type="RefSeq" id="XP_013236651.1">
    <property type="nucleotide sequence ID" value="XM_013381197.1"/>
</dbReference>
<dbReference type="InterPro" id="IPR042530">
    <property type="entry name" value="EME1/EME2_C"/>
</dbReference>
<evidence type="ECO:0000313" key="2">
    <source>
        <dbReference type="EMBL" id="KGG50209.1"/>
    </source>
</evidence>
<evidence type="ECO:0000313" key="3">
    <source>
        <dbReference type="Proteomes" id="UP000029725"/>
    </source>
</evidence>
<dbReference type="GeneID" id="25260927"/>
<proteinExistence type="predicted"/>
<reference evidence="1 3" key="1">
    <citation type="submission" date="2014-04" db="EMBL/GenBank/DDBJ databases">
        <title>A new species of microsporidia sheds light on the evolution of extreme parasitism.</title>
        <authorList>
            <person name="Haag K.L."/>
            <person name="James T.Y."/>
            <person name="Larsson R."/>
            <person name="Schaer T.M."/>
            <person name="Refardt D."/>
            <person name="Pombert J.-F."/>
            <person name="Ebert D."/>
        </authorList>
    </citation>
    <scope>NUCLEOTIDE SEQUENCE [LARGE SCALE GENOMIC DNA]</scope>
    <source>
        <strain evidence="1 3">UGP3</strain>
        <tissue evidence="1">Spores</tissue>
    </source>
</reference>
<dbReference type="OrthoDB" id="5963188at2759"/>
<name>A0A098VMI7_9MICR</name>
<dbReference type="Gene3D" id="1.10.150.670">
    <property type="entry name" value="Crossover junction endonuclease EME1, DNA-binding domain"/>
    <property type="match status" value="1"/>
</dbReference>
<organism evidence="1 3">
    <name type="scientific">Mitosporidium daphniae</name>
    <dbReference type="NCBI Taxonomy" id="1485682"/>
    <lineage>
        <taxon>Eukaryota</taxon>
        <taxon>Fungi</taxon>
        <taxon>Fungi incertae sedis</taxon>
        <taxon>Microsporidia</taxon>
        <taxon>Mitosporidium</taxon>
    </lineage>
</organism>
<dbReference type="RefSeq" id="XP_013236628.1">
    <property type="nucleotide sequence ID" value="XM_013381174.1"/>
</dbReference>
<dbReference type="VEuPathDB" id="MicrosporidiaDB:DI09_82p40"/>
<dbReference type="Proteomes" id="UP000029725">
    <property type="component" value="Unassembled WGS sequence"/>
</dbReference>
<accession>A0A098VMI7</accession>
<dbReference type="VEuPathDB" id="MicrosporidiaDB:DI09_80p30"/>
<sequence>MIHDKFLIQRTSSFEETVLFLIAMTRWIKGSLHQKSIKIKPEPSAFPELSGNPGGLPVSVHSGNVVEGVSLFQIFSKKHGRRSGLTLGDIYCSQLCCIHSISPEKAKAIARKYPTLQRCVCEAEAEFLLANVSLPNGRRLGEKSSSLVYSSVYRS</sequence>
<dbReference type="HOGENOM" id="CLU_1695932_0_0_1"/>
<keyword evidence="3" id="KW-1185">Reference proteome</keyword>
<gene>
    <name evidence="2" type="ORF">DI09_80p30</name>
    <name evidence="1" type="ORF">DI09_82p40</name>
</gene>
<protein>
    <submittedName>
        <fullName evidence="1">Uncharacterized protein</fullName>
    </submittedName>
</protein>
<evidence type="ECO:0000313" key="1">
    <source>
        <dbReference type="EMBL" id="KGG50185.1"/>
    </source>
</evidence>
<dbReference type="EMBL" id="JMKJ01000591">
    <property type="protein sequence ID" value="KGG50209.1"/>
    <property type="molecule type" value="Genomic_DNA"/>
</dbReference>
<comment type="caution">
    <text evidence="1">The sequence shown here is derived from an EMBL/GenBank/DDBJ whole genome shotgun (WGS) entry which is preliminary data.</text>
</comment>
<dbReference type="AlphaFoldDB" id="A0A098VMI7"/>